<dbReference type="InterPro" id="IPR025475">
    <property type="entry name" value="DUF4326"/>
</dbReference>
<dbReference type="Pfam" id="PF14216">
    <property type="entry name" value="DUF4326"/>
    <property type="match status" value="1"/>
</dbReference>
<proteinExistence type="predicted"/>
<evidence type="ECO:0000259" key="1">
    <source>
        <dbReference type="Pfam" id="PF14216"/>
    </source>
</evidence>
<evidence type="ECO:0000313" key="2">
    <source>
        <dbReference type="EMBL" id="QJA54634.1"/>
    </source>
</evidence>
<feature type="domain" description="DUF4326" evidence="1">
    <location>
        <begin position="6"/>
        <end position="79"/>
    </location>
</feature>
<dbReference type="AlphaFoldDB" id="A0A6H2A497"/>
<gene>
    <name evidence="2" type="ORF">TM448A05410_0005</name>
</gene>
<organism evidence="2">
    <name type="scientific">viral metagenome</name>
    <dbReference type="NCBI Taxonomy" id="1070528"/>
    <lineage>
        <taxon>unclassified sequences</taxon>
        <taxon>metagenomes</taxon>
        <taxon>organismal metagenomes</taxon>
    </lineage>
</organism>
<reference evidence="2" key="1">
    <citation type="submission" date="2020-03" db="EMBL/GenBank/DDBJ databases">
        <title>The deep terrestrial virosphere.</title>
        <authorList>
            <person name="Holmfeldt K."/>
            <person name="Nilsson E."/>
            <person name="Simone D."/>
            <person name="Lopez-Fernandez M."/>
            <person name="Wu X."/>
            <person name="de Brujin I."/>
            <person name="Lundin D."/>
            <person name="Andersson A."/>
            <person name="Bertilsson S."/>
            <person name="Dopson M."/>
        </authorList>
    </citation>
    <scope>NUCLEOTIDE SEQUENCE</scope>
    <source>
        <strain evidence="2">TM448A05410</strain>
    </source>
</reference>
<protein>
    <recommendedName>
        <fullName evidence="1">DUF4326 domain-containing protein</fullName>
    </recommendedName>
</protein>
<accession>A0A6H2A497</accession>
<name>A0A6H2A497_9ZZZZ</name>
<dbReference type="EMBL" id="MT144524">
    <property type="protein sequence ID" value="QJA54634.1"/>
    <property type="molecule type" value="Genomic_DNA"/>
</dbReference>
<sequence>MPMLVVHCRRAKFDVYIGRPSKWGNPFNIGQDGDREEVIRKYEEYLLNSPNLMAALPELRDKILGCWCAPKACHGDVLTRLANKD</sequence>